<sequence>MNSLHNGIRRIRTMNAIHESALALFGSHYEVGPDVEDPLALLVRSAPIDTDKYPSILAIARAGVGVDKISLAKATAAGICVINTPGTNALSVAELVAAAVGNYYRNLDGAVAFTRSLDPELSDEAMDKLVEEEKKRFVGSELAGKMLGVLGLGSVGVLVANAGIAAGMNVIGYDAAPSWRHMLRLNPAMKAAGRLEDVLRTAEIISVHVPLLPATEKMLGVRQISLMRKDTVIVNYSRKEVCDSDAILAALDGGALRAYLTDFPQGKLNRHPKVFCTPHLGASTNESEEKSAASAVTRLQEFLEYGVTVNSVNFPTIEDFPDPNVCTRLVIVNRDVPGMIAAVSSALGDAGINISGFKDKSNGAVGYNLVDIEAWVPEEIAQKIRDVPNVINVRVLRFEN</sequence>
<dbReference type="UniPathway" id="UPA00135">
    <property type="reaction ID" value="UER00196"/>
</dbReference>
<evidence type="ECO:0000256" key="7">
    <source>
        <dbReference type="ARBA" id="ARBA00023027"/>
    </source>
</evidence>
<dbReference type="InterPro" id="IPR002912">
    <property type="entry name" value="ACT_dom"/>
</dbReference>
<evidence type="ECO:0000256" key="6">
    <source>
        <dbReference type="ARBA" id="ARBA00023002"/>
    </source>
</evidence>
<dbReference type="CDD" id="cd04901">
    <property type="entry name" value="ACT_3PGDH"/>
    <property type="match status" value="1"/>
</dbReference>
<evidence type="ECO:0000256" key="5">
    <source>
        <dbReference type="ARBA" id="ARBA00021582"/>
    </source>
</evidence>
<comment type="catalytic activity">
    <reaction evidence="10">
        <text>(2R)-3-phosphoglycerate + NAD(+) = 3-phosphooxypyruvate + NADH + H(+)</text>
        <dbReference type="Rhea" id="RHEA:12641"/>
        <dbReference type="ChEBI" id="CHEBI:15378"/>
        <dbReference type="ChEBI" id="CHEBI:18110"/>
        <dbReference type="ChEBI" id="CHEBI:57540"/>
        <dbReference type="ChEBI" id="CHEBI:57945"/>
        <dbReference type="ChEBI" id="CHEBI:58272"/>
        <dbReference type="EC" id="1.1.1.95"/>
    </reaction>
</comment>
<dbReference type="SUPFAM" id="SSF51735">
    <property type="entry name" value="NAD(P)-binding Rossmann-fold domains"/>
    <property type="match status" value="1"/>
</dbReference>
<evidence type="ECO:0000256" key="10">
    <source>
        <dbReference type="ARBA" id="ARBA00048731"/>
    </source>
</evidence>
<comment type="similarity">
    <text evidence="11">Belongs to the D-isomer specific 2-hydroxyacid dehydrogenase family.</text>
</comment>
<evidence type="ECO:0000256" key="9">
    <source>
        <dbReference type="ARBA" id="ARBA00048126"/>
    </source>
</evidence>
<evidence type="ECO:0000256" key="8">
    <source>
        <dbReference type="ARBA" id="ARBA00030455"/>
    </source>
</evidence>
<evidence type="ECO:0000313" key="13">
    <source>
        <dbReference type="EMBL" id="OGG50264.1"/>
    </source>
</evidence>
<feature type="domain" description="ACT" evidence="12">
    <location>
        <begin position="328"/>
        <end position="398"/>
    </location>
</feature>
<evidence type="ECO:0000259" key="12">
    <source>
        <dbReference type="PROSITE" id="PS51671"/>
    </source>
</evidence>
<dbReference type="Proteomes" id="UP000176445">
    <property type="component" value="Unassembled WGS sequence"/>
</dbReference>
<dbReference type="SUPFAM" id="SSF55021">
    <property type="entry name" value="ACT-like"/>
    <property type="match status" value="1"/>
</dbReference>
<reference evidence="13 14" key="1">
    <citation type="journal article" date="2016" name="Nat. Commun.">
        <title>Thousands of microbial genomes shed light on interconnected biogeochemical processes in an aquifer system.</title>
        <authorList>
            <person name="Anantharaman K."/>
            <person name="Brown C.T."/>
            <person name="Hug L.A."/>
            <person name="Sharon I."/>
            <person name="Castelle C.J."/>
            <person name="Probst A.J."/>
            <person name="Thomas B.C."/>
            <person name="Singh A."/>
            <person name="Wilkins M.J."/>
            <person name="Karaoz U."/>
            <person name="Brodie E.L."/>
            <person name="Williams K.H."/>
            <person name="Hubbard S.S."/>
            <person name="Banfield J.F."/>
        </authorList>
    </citation>
    <scope>NUCLEOTIDE SEQUENCE [LARGE SCALE GENOMIC DNA]</scope>
</reference>
<dbReference type="Gene3D" id="3.40.50.720">
    <property type="entry name" value="NAD(P)-binding Rossmann-like Domain"/>
    <property type="match status" value="2"/>
</dbReference>
<evidence type="ECO:0000256" key="4">
    <source>
        <dbReference type="ARBA" id="ARBA00013143"/>
    </source>
</evidence>
<dbReference type="InterPro" id="IPR036291">
    <property type="entry name" value="NAD(P)-bd_dom_sf"/>
</dbReference>
<organism evidence="13 14">
    <name type="scientific">Candidatus Kaiserbacteria bacterium RIFCSPHIGHO2_01_FULL_54_36b</name>
    <dbReference type="NCBI Taxonomy" id="1798483"/>
    <lineage>
        <taxon>Bacteria</taxon>
        <taxon>Candidatus Kaiseribacteriota</taxon>
    </lineage>
</organism>
<protein>
    <recommendedName>
        <fullName evidence="5">D-3-phosphoglycerate dehydrogenase</fullName>
        <ecNumber evidence="3">1.1.1.399</ecNumber>
        <ecNumber evidence="4">1.1.1.95</ecNumber>
    </recommendedName>
    <alternativeName>
        <fullName evidence="8">2-oxoglutarate reductase</fullName>
    </alternativeName>
</protein>
<dbReference type="InterPro" id="IPR006139">
    <property type="entry name" value="D-isomer_2_OHA_DH_cat_dom"/>
</dbReference>
<gene>
    <name evidence="13" type="ORF">A2704_01385</name>
</gene>
<dbReference type="AlphaFoldDB" id="A0A1F6CLY5"/>
<dbReference type="PROSITE" id="PS51671">
    <property type="entry name" value="ACT"/>
    <property type="match status" value="1"/>
</dbReference>
<dbReference type="EMBL" id="MFKW01000053">
    <property type="protein sequence ID" value="OGG50264.1"/>
    <property type="molecule type" value="Genomic_DNA"/>
</dbReference>
<dbReference type="PANTHER" id="PTHR42938:SF47">
    <property type="entry name" value="HYDROXYPYRUVATE REDUCTASE"/>
    <property type="match status" value="1"/>
</dbReference>
<dbReference type="Pfam" id="PF02826">
    <property type="entry name" value="2-Hacid_dh_C"/>
    <property type="match status" value="1"/>
</dbReference>
<accession>A0A1F6CLY5</accession>
<dbReference type="Pfam" id="PF00389">
    <property type="entry name" value="2-Hacid_dh"/>
    <property type="match status" value="1"/>
</dbReference>
<dbReference type="EC" id="1.1.1.399" evidence="3"/>
<evidence type="ECO:0000256" key="1">
    <source>
        <dbReference type="ARBA" id="ARBA00003800"/>
    </source>
</evidence>
<dbReference type="InterPro" id="IPR006140">
    <property type="entry name" value="D-isomer_DH_NAD-bd"/>
</dbReference>
<proteinExistence type="inferred from homology"/>
<dbReference type="InterPro" id="IPR045865">
    <property type="entry name" value="ACT-like_dom_sf"/>
</dbReference>
<dbReference type="EC" id="1.1.1.95" evidence="4"/>
<dbReference type="GO" id="GO:0004617">
    <property type="term" value="F:phosphoglycerate dehydrogenase activity"/>
    <property type="evidence" value="ECO:0007669"/>
    <property type="project" value="UniProtKB-EC"/>
</dbReference>
<evidence type="ECO:0000256" key="2">
    <source>
        <dbReference type="ARBA" id="ARBA00005216"/>
    </source>
</evidence>
<evidence type="ECO:0000313" key="14">
    <source>
        <dbReference type="Proteomes" id="UP000176445"/>
    </source>
</evidence>
<keyword evidence="7" id="KW-0520">NAD</keyword>
<comment type="caution">
    <text evidence="13">The sequence shown here is derived from an EMBL/GenBank/DDBJ whole genome shotgun (WGS) entry which is preliminary data.</text>
</comment>
<comment type="catalytic activity">
    <reaction evidence="9">
        <text>(R)-2-hydroxyglutarate + NAD(+) = 2-oxoglutarate + NADH + H(+)</text>
        <dbReference type="Rhea" id="RHEA:49612"/>
        <dbReference type="ChEBI" id="CHEBI:15378"/>
        <dbReference type="ChEBI" id="CHEBI:15801"/>
        <dbReference type="ChEBI" id="CHEBI:16810"/>
        <dbReference type="ChEBI" id="CHEBI:57540"/>
        <dbReference type="ChEBI" id="CHEBI:57945"/>
        <dbReference type="EC" id="1.1.1.399"/>
    </reaction>
</comment>
<comment type="pathway">
    <text evidence="2">Amino-acid biosynthesis; L-serine biosynthesis; L-serine from 3-phospho-D-glycerate: step 1/3.</text>
</comment>
<dbReference type="SUPFAM" id="SSF52283">
    <property type="entry name" value="Formate/glycerate dehydrogenase catalytic domain-like"/>
    <property type="match status" value="1"/>
</dbReference>
<name>A0A1F6CLY5_9BACT</name>
<dbReference type="Gene3D" id="3.30.70.260">
    <property type="match status" value="1"/>
</dbReference>
<evidence type="ECO:0000256" key="11">
    <source>
        <dbReference type="RuleBase" id="RU003719"/>
    </source>
</evidence>
<evidence type="ECO:0000256" key="3">
    <source>
        <dbReference type="ARBA" id="ARBA00013001"/>
    </source>
</evidence>
<dbReference type="PANTHER" id="PTHR42938">
    <property type="entry name" value="FORMATE DEHYDROGENASE 1"/>
    <property type="match status" value="1"/>
</dbReference>
<comment type="function">
    <text evidence="1">Catalyzes the reversible oxidation of 3-phospho-D-glycerate to 3-phosphonooxypyruvate, the first step of the phosphorylated L-serine biosynthesis pathway. Also catalyzes the reversible oxidation of 2-hydroxyglutarate to 2-oxoglutarate.</text>
</comment>
<dbReference type="PROSITE" id="PS00065">
    <property type="entry name" value="D_2_HYDROXYACID_DH_1"/>
    <property type="match status" value="1"/>
</dbReference>
<dbReference type="InterPro" id="IPR029752">
    <property type="entry name" value="D-isomer_DH_CS1"/>
</dbReference>
<dbReference type="GO" id="GO:0051287">
    <property type="term" value="F:NAD binding"/>
    <property type="evidence" value="ECO:0007669"/>
    <property type="project" value="InterPro"/>
</dbReference>
<keyword evidence="6 11" id="KW-0560">Oxidoreductase</keyword>